<dbReference type="Gene3D" id="2.40.30.10">
    <property type="entry name" value="Translation factors"/>
    <property type="match status" value="1"/>
</dbReference>
<dbReference type="PANTHER" id="PTHR43636:SF2">
    <property type="entry name" value="ELONGATION FACTOR G, MITOCHONDRIAL"/>
    <property type="match status" value="1"/>
</dbReference>
<evidence type="ECO:0000259" key="10">
    <source>
        <dbReference type="PROSITE" id="PS51722"/>
    </source>
</evidence>
<dbReference type="PANTHER" id="PTHR43636">
    <property type="entry name" value="ELONGATION FACTOR G, MITOCHONDRIAL"/>
    <property type="match status" value="1"/>
</dbReference>
<dbReference type="Pfam" id="PF03144">
    <property type="entry name" value="GTP_EFTU_D2"/>
    <property type="match status" value="1"/>
</dbReference>
<dbReference type="RefSeq" id="WP_117329171.1">
    <property type="nucleotide sequence ID" value="NZ_QUWK01000002.1"/>
</dbReference>
<dbReference type="InterPro" id="IPR047872">
    <property type="entry name" value="EFG_IV"/>
</dbReference>
<dbReference type="InterPro" id="IPR014721">
    <property type="entry name" value="Ribsml_uS5_D2-typ_fold_subgr"/>
</dbReference>
<dbReference type="SUPFAM" id="SSF54980">
    <property type="entry name" value="EF-G C-terminal domain-like"/>
    <property type="match status" value="2"/>
</dbReference>
<comment type="subcellular location">
    <subcellularLocation>
        <location evidence="1 8">Cytoplasm</location>
    </subcellularLocation>
</comment>
<dbReference type="FunFam" id="3.40.50.300:FF:000029">
    <property type="entry name" value="Elongation factor G"/>
    <property type="match status" value="1"/>
</dbReference>
<gene>
    <name evidence="8" type="primary">fusA</name>
    <name evidence="11" type="ORF">DYP60_01850</name>
</gene>
<organism evidence="11 12">
    <name type="scientific">Sphaerochaeta halotolerans</name>
    <dbReference type="NCBI Taxonomy" id="2293840"/>
    <lineage>
        <taxon>Bacteria</taxon>
        <taxon>Pseudomonadati</taxon>
        <taxon>Spirochaetota</taxon>
        <taxon>Spirochaetia</taxon>
        <taxon>Spirochaetales</taxon>
        <taxon>Sphaerochaetaceae</taxon>
        <taxon>Sphaerochaeta</taxon>
    </lineage>
</organism>
<dbReference type="SMART" id="SM00838">
    <property type="entry name" value="EFG_C"/>
    <property type="match status" value="1"/>
</dbReference>
<keyword evidence="5 8" id="KW-0648">Protein biosynthesis</keyword>
<evidence type="ECO:0000256" key="7">
    <source>
        <dbReference type="ARBA" id="ARBA00024731"/>
    </source>
</evidence>
<dbReference type="CDD" id="cd04091">
    <property type="entry name" value="mtEFG1_II_like"/>
    <property type="match status" value="1"/>
</dbReference>
<dbReference type="SMART" id="SM00889">
    <property type="entry name" value="EFG_IV"/>
    <property type="match status" value="1"/>
</dbReference>
<dbReference type="InterPro" id="IPR004540">
    <property type="entry name" value="Transl_elong_EFG/EF2"/>
</dbReference>
<dbReference type="CDD" id="cd01434">
    <property type="entry name" value="EFG_mtEFG1_IV"/>
    <property type="match status" value="1"/>
</dbReference>
<evidence type="ECO:0000256" key="6">
    <source>
        <dbReference type="ARBA" id="ARBA00023134"/>
    </source>
</evidence>
<dbReference type="PROSITE" id="PS00301">
    <property type="entry name" value="G_TR_1"/>
    <property type="match status" value="1"/>
</dbReference>
<feature type="domain" description="Tr-type G" evidence="10">
    <location>
        <begin position="5"/>
        <end position="282"/>
    </location>
</feature>
<dbReference type="Gene3D" id="3.30.70.240">
    <property type="match status" value="1"/>
</dbReference>
<keyword evidence="6 8" id="KW-0342">GTP-binding</keyword>
<reference evidence="11 12" key="2">
    <citation type="submission" date="2018-09" db="EMBL/GenBank/DDBJ databases">
        <title>Genome of Sphaerochaeta halotolerans strain 4-11.</title>
        <authorList>
            <person name="Nazina T.N."/>
            <person name="Sokolova D.S."/>
        </authorList>
    </citation>
    <scope>NUCLEOTIDE SEQUENCE [LARGE SCALE GENOMIC DNA]</scope>
    <source>
        <strain evidence="11 12">4-11</strain>
    </source>
</reference>
<evidence type="ECO:0000256" key="4">
    <source>
        <dbReference type="ARBA" id="ARBA00022768"/>
    </source>
</evidence>
<dbReference type="InterPro" id="IPR005225">
    <property type="entry name" value="Small_GTP-bd"/>
</dbReference>
<dbReference type="CDD" id="cd16262">
    <property type="entry name" value="EFG_III"/>
    <property type="match status" value="1"/>
</dbReference>
<dbReference type="FunFam" id="2.40.30.10:FF:000022">
    <property type="entry name" value="Elongation factor G, mitochondrial"/>
    <property type="match status" value="1"/>
</dbReference>
<evidence type="ECO:0000256" key="8">
    <source>
        <dbReference type="HAMAP-Rule" id="MF_00054"/>
    </source>
</evidence>
<evidence type="ECO:0000256" key="3">
    <source>
        <dbReference type="ARBA" id="ARBA00022741"/>
    </source>
</evidence>
<dbReference type="NCBIfam" id="TIGR00231">
    <property type="entry name" value="small_GTP"/>
    <property type="match status" value="1"/>
</dbReference>
<name>A0A372MJ58_9SPIR</name>
<dbReference type="InterPro" id="IPR009000">
    <property type="entry name" value="Transl_B-barrel_sf"/>
</dbReference>
<keyword evidence="12" id="KW-1185">Reference proteome</keyword>
<dbReference type="FunFam" id="3.30.230.10:FF:000003">
    <property type="entry name" value="Elongation factor G"/>
    <property type="match status" value="1"/>
</dbReference>
<dbReference type="SUPFAM" id="SSF54211">
    <property type="entry name" value="Ribosomal protein S5 domain 2-like"/>
    <property type="match status" value="1"/>
</dbReference>
<protein>
    <recommendedName>
        <fullName evidence="8 9">Elongation factor G</fullName>
        <shortName evidence="8">EF-G</shortName>
    </recommendedName>
</protein>
<dbReference type="SUPFAM" id="SSF52540">
    <property type="entry name" value="P-loop containing nucleoside triphosphate hydrolases"/>
    <property type="match status" value="1"/>
</dbReference>
<accession>A0A372MJ58</accession>
<dbReference type="GO" id="GO:0005737">
    <property type="term" value="C:cytoplasm"/>
    <property type="evidence" value="ECO:0007669"/>
    <property type="project" value="UniProtKB-SubCell"/>
</dbReference>
<dbReference type="CDD" id="cd01886">
    <property type="entry name" value="EF-G"/>
    <property type="match status" value="1"/>
</dbReference>
<dbReference type="InterPro" id="IPR005517">
    <property type="entry name" value="Transl_elong_EFG/EF2_IV"/>
</dbReference>
<comment type="function">
    <text evidence="7 8">Catalyzes the GTP-dependent ribosomal translocation step during translation elongation. During this step, the ribosome changes from the pre-translocational (PRE) to the post-translocational (POST) state as the newly formed A-site-bound peptidyl-tRNA and P-site-bound deacylated tRNA move to the P and E sites, respectively. Catalyzes the coordinated movement of the two tRNA molecules, the mRNA and conformational changes in the ribosome.</text>
</comment>
<dbReference type="GO" id="GO:0003924">
    <property type="term" value="F:GTPase activity"/>
    <property type="evidence" value="ECO:0007669"/>
    <property type="project" value="InterPro"/>
</dbReference>
<dbReference type="FunFam" id="3.30.70.870:FF:000001">
    <property type="entry name" value="Elongation factor G"/>
    <property type="match status" value="1"/>
</dbReference>
<evidence type="ECO:0000256" key="5">
    <source>
        <dbReference type="ARBA" id="ARBA00022917"/>
    </source>
</evidence>
<evidence type="ECO:0000256" key="9">
    <source>
        <dbReference type="NCBIfam" id="TIGR00484"/>
    </source>
</evidence>
<dbReference type="InterPro" id="IPR009022">
    <property type="entry name" value="EFG_III"/>
</dbReference>
<comment type="caution">
    <text evidence="11">The sequence shown here is derived from an EMBL/GenBank/DDBJ whole genome shotgun (WGS) entry which is preliminary data.</text>
</comment>
<dbReference type="GO" id="GO:0005525">
    <property type="term" value="F:GTP binding"/>
    <property type="evidence" value="ECO:0007669"/>
    <property type="project" value="UniProtKB-UniRule"/>
</dbReference>
<dbReference type="Gene3D" id="3.30.70.870">
    <property type="entry name" value="Elongation Factor G (Translational Gtpase), domain 3"/>
    <property type="match status" value="1"/>
</dbReference>
<evidence type="ECO:0000313" key="12">
    <source>
        <dbReference type="Proteomes" id="UP000264002"/>
    </source>
</evidence>
<dbReference type="InterPro" id="IPR004161">
    <property type="entry name" value="EFTu-like_2"/>
</dbReference>
<dbReference type="PROSITE" id="PS51722">
    <property type="entry name" value="G_TR_2"/>
    <property type="match status" value="1"/>
</dbReference>
<dbReference type="AlphaFoldDB" id="A0A372MJ58"/>
<dbReference type="EMBL" id="QUWK01000002">
    <property type="protein sequence ID" value="RFU95774.1"/>
    <property type="molecule type" value="Genomic_DNA"/>
</dbReference>
<dbReference type="Pfam" id="PF14492">
    <property type="entry name" value="EFG_III"/>
    <property type="match status" value="1"/>
</dbReference>
<dbReference type="InterPro" id="IPR041095">
    <property type="entry name" value="EFG_II"/>
</dbReference>
<dbReference type="InterPro" id="IPR020568">
    <property type="entry name" value="Ribosomal_Su5_D2-typ_SF"/>
</dbReference>
<dbReference type="Gene3D" id="3.30.230.10">
    <property type="match status" value="1"/>
</dbReference>
<keyword evidence="4 8" id="KW-0251">Elongation factor</keyword>
<dbReference type="InterPro" id="IPR000795">
    <property type="entry name" value="T_Tr_GTP-bd_dom"/>
</dbReference>
<dbReference type="PRINTS" id="PR00315">
    <property type="entry name" value="ELONGATNFCT"/>
</dbReference>
<feature type="binding site" evidence="8">
    <location>
        <begin position="81"/>
        <end position="85"/>
    </location>
    <ligand>
        <name>GTP</name>
        <dbReference type="ChEBI" id="CHEBI:37565"/>
    </ligand>
</feature>
<evidence type="ECO:0000313" key="11">
    <source>
        <dbReference type="EMBL" id="RFU95774.1"/>
    </source>
</evidence>
<dbReference type="InterPro" id="IPR035647">
    <property type="entry name" value="EFG_III/V"/>
</dbReference>
<dbReference type="InterPro" id="IPR000640">
    <property type="entry name" value="EFG_V-like"/>
</dbReference>
<dbReference type="Gene3D" id="3.40.50.300">
    <property type="entry name" value="P-loop containing nucleotide triphosphate hydrolases"/>
    <property type="match status" value="1"/>
</dbReference>
<dbReference type="Proteomes" id="UP000264002">
    <property type="component" value="Unassembled WGS sequence"/>
</dbReference>
<dbReference type="InterPro" id="IPR031157">
    <property type="entry name" value="G_TR_CS"/>
</dbReference>
<sequence>MADLQNLRNIGISAHIDSGKTTLSERILYYCNKIHEIHEVRGKDGVGATMDSMELERERGITIASAATNVTWKGNEINIIDTPGHVDFTIEVERSLRVLDGAILVLCSVAGVQSQSITVDRQMKRYHVPRIAFVNKCDRTGANPYRVKNQLIEKLGLNAVLMQIPIGLEDKLEGVVDLVSMKALYFDDGPNGDAVREAEIPSHLKEEADARREELLDGVSMCSDELMEAMLEDNVTEEIIRSAIRKATINLELCPVFMGSAYKNKGIQPLLDGVVSYLPNPTDVTNKALDLDNNEEEVILKADEDLPPVVLAFKLEDGQYGQLTYIRVYQGKVKKGDELYNTRSRKKFRVGRLIRMHAATMEDLTEAGCGEIAALFGIECASGDTFCDPKLNYSLSSMYVPNPVISLAIKPVDKKAADNMGKALNRFTKEDPTFRSYVDPESNQTIIQGMGELHLEVYVERMKREYKAEVEIGQPEVAYREAITQRADFNYTHKKQTGGSGQYARVAGYIEPFPDAEEGEDAKEYEFVDEIKGGSIPTEYIPSCDKGFQMAIKKGSQLGFPVLGVKAVINDGAWHPVDSSDQAFQTAALNAFREAFEKAKPVILEPIMKVEVVAPNEFQGSVFASINQRRGLIISSTEDNAMSTVIAEVPLSEMFGYSTVLRSLTQGKGEFTMEIGKYGKVPVSVSEQLKKEYQEKRKKEQK</sequence>
<keyword evidence="3 8" id="KW-0547">Nucleotide-binding</keyword>
<evidence type="ECO:0000256" key="2">
    <source>
        <dbReference type="ARBA" id="ARBA00005870"/>
    </source>
</evidence>
<feature type="binding site" evidence="8">
    <location>
        <begin position="14"/>
        <end position="21"/>
    </location>
    <ligand>
        <name>GTP</name>
        <dbReference type="ChEBI" id="CHEBI:37565"/>
    </ligand>
</feature>
<reference evidence="12" key="1">
    <citation type="submission" date="2018-08" db="EMBL/GenBank/DDBJ databases">
        <authorList>
            <person name="Grouzdev D.S."/>
            <person name="Krutkina M.S."/>
        </authorList>
    </citation>
    <scope>NUCLEOTIDE SEQUENCE [LARGE SCALE GENOMIC DNA]</scope>
    <source>
        <strain evidence="12">4-11</strain>
    </source>
</reference>
<dbReference type="SUPFAM" id="SSF50447">
    <property type="entry name" value="Translation proteins"/>
    <property type="match status" value="1"/>
</dbReference>
<dbReference type="Pfam" id="PF03764">
    <property type="entry name" value="EFG_IV"/>
    <property type="match status" value="1"/>
</dbReference>
<dbReference type="HAMAP" id="MF_00054_B">
    <property type="entry name" value="EF_G_EF_2_B"/>
    <property type="match status" value="1"/>
</dbReference>
<dbReference type="Pfam" id="PF00009">
    <property type="entry name" value="GTP_EFTU"/>
    <property type="match status" value="1"/>
</dbReference>
<dbReference type="NCBIfam" id="NF009381">
    <property type="entry name" value="PRK12740.1-5"/>
    <property type="match status" value="1"/>
</dbReference>
<dbReference type="Pfam" id="PF00679">
    <property type="entry name" value="EFG_C"/>
    <property type="match status" value="1"/>
</dbReference>
<keyword evidence="8" id="KW-0963">Cytoplasm</keyword>
<dbReference type="FunFam" id="3.30.70.240:FF:000001">
    <property type="entry name" value="Elongation factor G"/>
    <property type="match status" value="1"/>
</dbReference>
<evidence type="ECO:0000256" key="1">
    <source>
        <dbReference type="ARBA" id="ARBA00004496"/>
    </source>
</evidence>
<comment type="similarity">
    <text evidence="2 8">Belongs to the TRAFAC class translation factor GTPase superfamily. Classic translation factor GTPase family. EF-G/EF-2 subfamily.</text>
</comment>
<dbReference type="InterPro" id="IPR027417">
    <property type="entry name" value="P-loop_NTPase"/>
</dbReference>
<feature type="binding site" evidence="8">
    <location>
        <begin position="135"/>
        <end position="138"/>
    </location>
    <ligand>
        <name>GTP</name>
        <dbReference type="ChEBI" id="CHEBI:37565"/>
    </ligand>
</feature>
<dbReference type="GO" id="GO:0003746">
    <property type="term" value="F:translation elongation factor activity"/>
    <property type="evidence" value="ECO:0007669"/>
    <property type="project" value="UniProtKB-UniRule"/>
</dbReference>
<dbReference type="NCBIfam" id="TIGR00484">
    <property type="entry name" value="EF-G"/>
    <property type="match status" value="1"/>
</dbReference>
<proteinExistence type="inferred from homology"/>